<proteinExistence type="predicted"/>
<dbReference type="AlphaFoldDB" id="U2KRU6"/>
<reference evidence="2 3" key="1">
    <citation type="submission" date="2013-07" db="EMBL/GenBank/DDBJ databases">
        <authorList>
            <person name="Weinstock G."/>
            <person name="Sodergren E."/>
            <person name="Wylie T."/>
            <person name="Fulton L."/>
            <person name="Fulton R."/>
            <person name="Fronick C."/>
            <person name="O'Laughlin M."/>
            <person name="Godfrey J."/>
            <person name="Miner T."/>
            <person name="Herter B."/>
            <person name="Appelbaum E."/>
            <person name="Cordes M."/>
            <person name="Lek S."/>
            <person name="Wollam A."/>
            <person name="Pepin K.H."/>
            <person name="Palsikar V.B."/>
            <person name="Mitreva M."/>
            <person name="Wilson R.K."/>
        </authorList>
    </citation>
    <scope>NUCLEOTIDE SEQUENCE [LARGE SCALE GENOMIC DNA]</scope>
    <source>
        <strain evidence="2 3">ATCC 27760</strain>
    </source>
</reference>
<dbReference type="OrthoDB" id="9801699at2"/>
<dbReference type="PATRIC" id="fig|411473.3.peg.1555"/>
<dbReference type="HOGENOM" id="CLU_172457_1_0_9"/>
<dbReference type="PANTHER" id="PTHR42720">
    <property type="entry name" value="GLYCEROL-3-PHOSPHATE DEHYDROGENASE"/>
    <property type="match status" value="1"/>
</dbReference>
<evidence type="ECO:0000313" key="3">
    <source>
        <dbReference type="Proteomes" id="UP000016662"/>
    </source>
</evidence>
<dbReference type="Gene3D" id="1.10.10.1100">
    <property type="entry name" value="BFD-like [2Fe-2S]-binding domain"/>
    <property type="match status" value="1"/>
</dbReference>
<dbReference type="InterPro" id="IPR041854">
    <property type="entry name" value="BFD-like_2Fe2S-bd_dom_sf"/>
</dbReference>
<evidence type="ECO:0000259" key="1">
    <source>
        <dbReference type="Pfam" id="PF04324"/>
    </source>
</evidence>
<accession>U2KRU6</accession>
<dbReference type="STRING" id="411473.RUMCAL_01894"/>
<dbReference type="CDD" id="cd19946">
    <property type="entry name" value="GlpA-like_Fer2_BFD-like"/>
    <property type="match status" value="1"/>
</dbReference>
<keyword evidence="3" id="KW-1185">Reference proteome</keyword>
<dbReference type="GeneID" id="93691994"/>
<dbReference type="PANTHER" id="PTHR42720:SF1">
    <property type="entry name" value="GLYCEROL 3-PHOSPHATE OXIDASE"/>
    <property type="match status" value="1"/>
</dbReference>
<organism evidence="2 3">
    <name type="scientific">Ruminococcus callidus ATCC 27760</name>
    <dbReference type="NCBI Taxonomy" id="411473"/>
    <lineage>
        <taxon>Bacteria</taxon>
        <taxon>Bacillati</taxon>
        <taxon>Bacillota</taxon>
        <taxon>Clostridia</taxon>
        <taxon>Eubacteriales</taxon>
        <taxon>Oscillospiraceae</taxon>
        <taxon>Ruminococcus</taxon>
    </lineage>
</organism>
<comment type="caution">
    <text evidence="2">The sequence shown here is derived from an EMBL/GenBank/DDBJ whole genome shotgun (WGS) entry which is preliminary data.</text>
</comment>
<evidence type="ECO:0000313" key="2">
    <source>
        <dbReference type="EMBL" id="ERJ94810.1"/>
    </source>
</evidence>
<sequence length="110" mass="12645">MRKMIRVANPEPFVEREDDDMIICRCEEITKGEIRRAVYDGMRTTNEVKRYLRSGMGLCQGQTCQRLVQGIIASELKVRPSELGMIQGRAPVRPVEIRTFSKNVTDVKED</sequence>
<dbReference type="Pfam" id="PF04324">
    <property type="entry name" value="Fer2_BFD"/>
    <property type="match status" value="1"/>
</dbReference>
<dbReference type="Proteomes" id="UP000016662">
    <property type="component" value="Unassembled WGS sequence"/>
</dbReference>
<dbReference type="eggNOG" id="COG1251">
    <property type="taxonomic scope" value="Bacteria"/>
</dbReference>
<protein>
    <submittedName>
        <fullName evidence="2">[2Fe-2S]-binding domain protein</fullName>
    </submittedName>
</protein>
<dbReference type="InterPro" id="IPR007419">
    <property type="entry name" value="BFD-like_2Fe2S-bd_dom"/>
</dbReference>
<gene>
    <name evidence="2" type="ORF">RUMCAL_01894</name>
</gene>
<name>U2KRU6_9FIRM</name>
<feature type="domain" description="BFD-like [2Fe-2S]-binding" evidence="1">
    <location>
        <begin position="22"/>
        <end position="73"/>
    </location>
</feature>
<dbReference type="RefSeq" id="WP_021683391.1">
    <property type="nucleotide sequence ID" value="NZ_KI260480.1"/>
</dbReference>
<dbReference type="InterPro" id="IPR052745">
    <property type="entry name" value="G3P_Oxidase/Oxidoreductase"/>
</dbReference>
<dbReference type="EMBL" id="AWVF01000235">
    <property type="protein sequence ID" value="ERJ94810.1"/>
    <property type="molecule type" value="Genomic_DNA"/>
</dbReference>